<name>A0A2T6ZQQ9_TUBBO</name>
<evidence type="ECO:0000313" key="2">
    <source>
        <dbReference type="Proteomes" id="UP000244722"/>
    </source>
</evidence>
<keyword evidence="2" id="KW-1185">Reference proteome</keyword>
<dbReference type="EMBL" id="NESQ01000139">
    <property type="protein sequence ID" value="PUU77828.1"/>
    <property type="molecule type" value="Genomic_DNA"/>
</dbReference>
<accession>A0A2T6ZQQ9</accession>
<dbReference type="AlphaFoldDB" id="A0A2T6ZQQ9"/>
<sequence>MFSTPSSGVVFLSPFARVCGAVHTAHYYPTRRDGVIPTFIPFWPLLEEEEEEGSASFALRIGGGICPSLDLMEALGKEGGSGIEEMARGKKGI</sequence>
<gene>
    <name evidence="1" type="ORF">B9Z19DRAFT_1085473</name>
</gene>
<feature type="non-terminal residue" evidence="1">
    <location>
        <position position="93"/>
    </location>
</feature>
<dbReference type="Proteomes" id="UP000244722">
    <property type="component" value="Unassembled WGS sequence"/>
</dbReference>
<comment type="caution">
    <text evidence="1">The sequence shown here is derived from an EMBL/GenBank/DDBJ whole genome shotgun (WGS) entry which is preliminary data.</text>
</comment>
<protein>
    <submittedName>
        <fullName evidence="1">Uncharacterized protein</fullName>
    </submittedName>
</protein>
<evidence type="ECO:0000313" key="1">
    <source>
        <dbReference type="EMBL" id="PUU77828.1"/>
    </source>
</evidence>
<organism evidence="1 2">
    <name type="scientific">Tuber borchii</name>
    <name type="common">White truffle</name>
    <dbReference type="NCBI Taxonomy" id="42251"/>
    <lineage>
        <taxon>Eukaryota</taxon>
        <taxon>Fungi</taxon>
        <taxon>Dikarya</taxon>
        <taxon>Ascomycota</taxon>
        <taxon>Pezizomycotina</taxon>
        <taxon>Pezizomycetes</taxon>
        <taxon>Pezizales</taxon>
        <taxon>Tuberaceae</taxon>
        <taxon>Tuber</taxon>
    </lineage>
</organism>
<reference evidence="1 2" key="1">
    <citation type="submission" date="2017-04" db="EMBL/GenBank/DDBJ databases">
        <title>Draft genome sequence of Tuber borchii Vittad., a whitish edible truffle.</title>
        <authorList>
            <consortium name="DOE Joint Genome Institute"/>
            <person name="Murat C."/>
            <person name="Kuo A."/>
            <person name="Barry K.W."/>
            <person name="Clum A."/>
            <person name="Dockter R.B."/>
            <person name="Fauchery L."/>
            <person name="Iotti M."/>
            <person name="Kohler A."/>
            <person name="Labutti K."/>
            <person name="Lindquist E.A."/>
            <person name="Lipzen A."/>
            <person name="Ohm R.A."/>
            <person name="Wang M."/>
            <person name="Grigoriev I.V."/>
            <person name="Zambonelli A."/>
            <person name="Martin F.M."/>
        </authorList>
    </citation>
    <scope>NUCLEOTIDE SEQUENCE [LARGE SCALE GENOMIC DNA]</scope>
    <source>
        <strain evidence="1 2">Tbo3840</strain>
    </source>
</reference>
<proteinExistence type="predicted"/>